<keyword evidence="8 12" id="KW-0808">Transferase</keyword>
<evidence type="ECO:0000256" key="6">
    <source>
        <dbReference type="ARBA" id="ARBA00022552"/>
    </source>
</evidence>
<dbReference type="PANTHER" id="PTHR30027:SF3">
    <property type="entry name" value="16S RRNA (URACIL(1498)-N(3))-METHYLTRANSFERASE"/>
    <property type="match status" value="1"/>
</dbReference>
<keyword evidence="5 12" id="KW-0963">Cytoplasm</keyword>
<evidence type="ECO:0000256" key="12">
    <source>
        <dbReference type="PIRNR" id="PIRNR015601"/>
    </source>
</evidence>
<evidence type="ECO:0000256" key="9">
    <source>
        <dbReference type="ARBA" id="ARBA00022691"/>
    </source>
</evidence>
<keyword evidence="9 12" id="KW-0949">S-adenosyl-L-methionine</keyword>
<comment type="caution">
    <text evidence="15">The sequence shown here is derived from an EMBL/GenBank/DDBJ whole genome shotgun (WGS) entry which is preliminary data.</text>
</comment>
<dbReference type="PANTHER" id="PTHR30027">
    <property type="entry name" value="RIBOSOMAL RNA SMALL SUBUNIT METHYLTRANSFERASE E"/>
    <property type="match status" value="1"/>
</dbReference>
<keyword evidence="16" id="KW-1185">Reference proteome</keyword>
<dbReference type="Pfam" id="PF20260">
    <property type="entry name" value="PUA_4"/>
    <property type="match status" value="1"/>
</dbReference>
<evidence type="ECO:0000313" key="16">
    <source>
        <dbReference type="Proteomes" id="UP001172778"/>
    </source>
</evidence>
<dbReference type="SUPFAM" id="SSF88697">
    <property type="entry name" value="PUA domain-like"/>
    <property type="match status" value="1"/>
</dbReference>
<dbReference type="PIRSF" id="PIRSF015601">
    <property type="entry name" value="MTase_slr0722"/>
    <property type="match status" value="1"/>
</dbReference>
<dbReference type="RefSeq" id="WP_284098759.1">
    <property type="nucleotide sequence ID" value="NZ_JARRAF010000001.1"/>
</dbReference>
<evidence type="ECO:0000256" key="5">
    <source>
        <dbReference type="ARBA" id="ARBA00022490"/>
    </source>
</evidence>
<dbReference type="EMBL" id="JARRAF010000001">
    <property type="protein sequence ID" value="MDK2122471.1"/>
    <property type="molecule type" value="Genomic_DNA"/>
</dbReference>
<organism evidence="15 16">
    <name type="scientific">Parachitinimonas caeni</name>
    <dbReference type="NCBI Taxonomy" id="3031301"/>
    <lineage>
        <taxon>Bacteria</taxon>
        <taxon>Pseudomonadati</taxon>
        <taxon>Pseudomonadota</taxon>
        <taxon>Betaproteobacteria</taxon>
        <taxon>Neisseriales</taxon>
        <taxon>Chitinibacteraceae</taxon>
        <taxon>Parachitinimonas</taxon>
    </lineage>
</organism>
<evidence type="ECO:0000256" key="11">
    <source>
        <dbReference type="ARBA" id="ARBA00047944"/>
    </source>
</evidence>
<protein>
    <recommendedName>
        <fullName evidence="4 12">Ribosomal RNA small subunit methyltransferase E</fullName>
        <ecNumber evidence="3 12">2.1.1.193</ecNumber>
    </recommendedName>
</protein>
<evidence type="ECO:0000256" key="7">
    <source>
        <dbReference type="ARBA" id="ARBA00022603"/>
    </source>
</evidence>
<dbReference type="InterPro" id="IPR006700">
    <property type="entry name" value="RsmE"/>
</dbReference>
<gene>
    <name evidence="15" type="ORF">PZA18_00235</name>
</gene>
<comment type="function">
    <text evidence="10 12">Specifically methylates the N3 position of the uracil ring of uridine 1498 (m3U1498) in 16S rRNA. Acts on the fully assembled 30S ribosomal subunit.</text>
</comment>
<dbReference type="Proteomes" id="UP001172778">
    <property type="component" value="Unassembled WGS sequence"/>
</dbReference>
<feature type="domain" description="Ribosomal RNA small subunit methyltransferase E methyltransferase" evidence="13">
    <location>
        <begin position="74"/>
        <end position="236"/>
    </location>
</feature>
<evidence type="ECO:0000256" key="10">
    <source>
        <dbReference type="ARBA" id="ARBA00025699"/>
    </source>
</evidence>
<dbReference type="Gene3D" id="2.40.240.20">
    <property type="entry name" value="Hypothetical PUA domain-like, domain 1"/>
    <property type="match status" value="1"/>
</dbReference>
<evidence type="ECO:0000259" key="13">
    <source>
        <dbReference type="Pfam" id="PF04452"/>
    </source>
</evidence>
<dbReference type="Gene3D" id="3.40.1280.10">
    <property type="match status" value="1"/>
</dbReference>
<dbReference type="InterPro" id="IPR046887">
    <property type="entry name" value="RsmE_PUA-like"/>
</dbReference>
<comment type="similarity">
    <text evidence="2 12">Belongs to the RNA methyltransferase RsmE family.</text>
</comment>
<dbReference type="InterPro" id="IPR029026">
    <property type="entry name" value="tRNA_m1G_MTases_N"/>
</dbReference>
<evidence type="ECO:0000313" key="15">
    <source>
        <dbReference type="EMBL" id="MDK2122471.1"/>
    </source>
</evidence>
<comment type="catalytic activity">
    <reaction evidence="11 12">
        <text>uridine(1498) in 16S rRNA + S-adenosyl-L-methionine = N(3)-methyluridine(1498) in 16S rRNA + S-adenosyl-L-homocysteine + H(+)</text>
        <dbReference type="Rhea" id="RHEA:42920"/>
        <dbReference type="Rhea" id="RHEA-COMP:10283"/>
        <dbReference type="Rhea" id="RHEA-COMP:10284"/>
        <dbReference type="ChEBI" id="CHEBI:15378"/>
        <dbReference type="ChEBI" id="CHEBI:57856"/>
        <dbReference type="ChEBI" id="CHEBI:59789"/>
        <dbReference type="ChEBI" id="CHEBI:65315"/>
        <dbReference type="ChEBI" id="CHEBI:74502"/>
        <dbReference type="EC" id="2.1.1.193"/>
    </reaction>
</comment>
<keyword evidence="7 12" id="KW-0489">Methyltransferase</keyword>
<dbReference type="NCBIfam" id="NF008692">
    <property type="entry name" value="PRK11713.1-5"/>
    <property type="match status" value="1"/>
</dbReference>
<name>A0ABT7DQX5_9NEIS</name>
<proteinExistence type="inferred from homology"/>
<evidence type="ECO:0000259" key="14">
    <source>
        <dbReference type="Pfam" id="PF20260"/>
    </source>
</evidence>
<evidence type="ECO:0000256" key="2">
    <source>
        <dbReference type="ARBA" id="ARBA00005528"/>
    </source>
</evidence>
<dbReference type="CDD" id="cd18084">
    <property type="entry name" value="RsmE-like"/>
    <property type="match status" value="1"/>
</dbReference>
<dbReference type="GO" id="GO:0008168">
    <property type="term" value="F:methyltransferase activity"/>
    <property type="evidence" value="ECO:0007669"/>
    <property type="project" value="UniProtKB-KW"/>
</dbReference>
<evidence type="ECO:0000256" key="3">
    <source>
        <dbReference type="ARBA" id="ARBA00012328"/>
    </source>
</evidence>
<dbReference type="NCBIfam" id="TIGR00046">
    <property type="entry name" value="RsmE family RNA methyltransferase"/>
    <property type="match status" value="1"/>
</dbReference>
<keyword evidence="6 12" id="KW-0698">rRNA processing</keyword>
<feature type="domain" description="Ribosomal RNA small subunit methyltransferase E PUA-like" evidence="14">
    <location>
        <begin position="20"/>
        <end position="63"/>
    </location>
</feature>
<sequence length="243" mass="26424">MSIPRFYIDAGLASGQQLELPEDLVRHAQVLRLEAGDALVLFNGHGGEYPATVEEMGKRKVRVALAEHCAVNRESPFALTLIQALSASDRMDYTMQKAAECGARCVQPIWSEYCSVKLHGERADKRLQHWQQVAVSACEQCGRTAVPVIKPLQKFDDAIVNADPCGLRLLLSPMGARKLDQLPPTASGATVLIGPEGGFSAAEEQRAIDAGFTPLWLGPRLFRTETVAPVISALLQARYGDLC</sequence>
<dbReference type="InterPro" id="IPR029028">
    <property type="entry name" value="Alpha/beta_knot_MTases"/>
</dbReference>
<evidence type="ECO:0000256" key="4">
    <source>
        <dbReference type="ARBA" id="ARBA00013673"/>
    </source>
</evidence>
<dbReference type="EC" id="2.1.1.193" evidence="3 12"/>
<dbReference type="SUPFAM" id="SSF75217">
    <property type="entry name" value="alpha/beta knot"/>
    <property type="match status" value="1"/>
</dbReference>
<dbReference type="InterPro" id="IPR046886">
    <property type="entry name" value="RsmE_MTase_dom"/>
</dbReference>
<dbReference type="GO" id="GO:0032259">
    <property type="term" value="P:methylation"/>
    <property type="evidence" value="ECO:0007669"/>
    <property type="project" value="UniProtKB-KW"/>
</dbReference>
<dbReference type="Pfam" id="PF04452">
    <property type="entry name" value="Methyltrans_RNA"/>
    <property type="match status" value="1"/>
</dbReference>
<reference evidence="15" key="1">
    <citation type="submission" date="2023-03" db="EMBL/GenBank/DDBJ databases">
        <title>Chitinimonas shenzhenensis gen. nov., sp. nov., a novel member of family Burkholderiaceae isolated from activated sludge collected in Shen Zhen, China.</title>
        <authorList>
            <person name="Wang X."/>
        </authorList>
    </citation>
    <scope>NUCLEOTIDE SEQUENCE</scope>
    <source>
        <strain evidence="15">DQS-5</strain>
    </source>
</reference>
<comment type="subcellular location">
    <subcellularLocation>
        <location evidence="1 12">Cytoplasm</location>
    </subcellularLocation>
</comment>
<evidence type="ECO:0000256" key="8">
    <source>
        <dbReference type="ARBA" id="ARBA00022679"/>
    </source>
</evidence>
<accession>A0ABT7DQX5</accession>
<evidence type="ECO:0000256" key="1">
    <source>
        <dbReference type="ARBA" id="ARBA00004496"/>
    </source>
</evidence>
<dbReference type="InterPro" id="IPR015947">
    <property type="entry name" value="PUA-like_sf"/>
</dbReference>